<sequence length="253" mass="27957">MAELSPAIIAARVTHARTMPVKNAFAYGMDYVMLSEDQLSGGRTPRLFSFGRRNLVTLRPSDHGFAAEGGAAWVRGIAADAGLGEVATVSLLTHPRYWGYAFNPVSFWFMQDAGGALVAVLSEVHNTFGDRHCYLCRAADGGPIRPDQWVEAEKRFHVSPFFGIEGRYRFRFVLGAERIGVWISYDDGRGGGLTTALTGTRRPFTDAELLRALARRPLGAAKATALIHWQALKLFLKGVRYRARPEPSEERVT</sequence>
<dbReference type="PANTHER" id="PTHR33973">
    <property type="entry name" value="OS07G0153300 PROTEIN"/>
    <property type="match status" value="1"/>
</dbReference>
<dbReference type="EMBL" id="JAEHHL010000013">
    <property type="protein sequence ID" value="MBK0401049.1"/>
    <property type="molecule type" value="Genomic_DNA"/>
</dbReference>
<reference evidence="1" key="1">
    <citation type="submission" date="2020-12" db="EMBL/GenBank/DDBJ databases">
        <title>Bacterial taxonomy.</title>
        <authorList>
            <person name="Pan X."/>
        </authorList>
    </citation>
    <scope>NUCLEOTIDE SEQUENCE</scope>
    <source>
        <strain evidence="1">M0105</strain>
    </source>
</reference>
<name>A0A8J7MBE0_9RHOB</name>
<protein>
    <submittedName>
        <fullName evidence="1">DUF1365 domain-containing protein</fullName>
    </submittedName>
</protein>
<evidence type="ECO:0000313" key="1">
    <source>
        <dbReference type="EMBL" id="MBK0401049.1"/>
    </source>
</evidence>
<dbReference type="AlphaFoldDB" id="A0A8J7MBE0"/>
<comment type="caution">
    <text evidence="1">The sequence shown here is derived from an EMBL/GenBank/DDBJ whole genome shotgun (WGS) entry which is preliminary data.</text>
</comment>
<proteinExistence type="predicted"/>
<dbReference type="InterPro" id="IPR010775">
    <property type="entry name" value="DUF1365"/>
</dbReference>
<dbReference type="RefSeq" id="WP_200613079.1">
    <property type="nucleotide sequence ID" value="NZ_JAEHHL010000013.1"/>
</dbReference>
<dbReference type="PANTHER" id="PTHR33973:SF4">
    <property type="entry name" value="OS07G0153300 PROTEIN"/>
    <property type="match status" value="1"/>
</dbReference>
<evidence type="ECO:0000313" key="2">
    <source>
        <dbReference type="Proteomes" id="UP000655420"/>
    </source>
</evidence>
<dbReference type="Pfam" id="PF07103">
    <property type="entry name" value="DUF1365"/>
    <property type="match status" value="1"/>
</dbReference>
<gene>
    <name evidence="1" type="ORF">H0I76_17770</name>
</gene>
<accession>A0A8J7MBE0</accession>
<keyword evidence="2" id="KW-1185">Reference proteome</keyword>
<organism evidence="1 2">
    <name type="scientific">Thermohalobaculum xanthum</name>
    <dbReference type="NCBI Taxonomy" id="2753746"/>
    <lineage>
        <taxon>Bacteria</taxon>
        <taxon>Pseudomonadati</taxon>
        <taxon>Pseudomonadota</taxon>
        <taxon>Alphaproteobacteria</taxon>
        <taxon>Rhodobacterales</taxon>
        <taxon>Paracoccaceae</taxon>
        <taxon>Thermohalobaculum</taxon>
    </lineage>
</organism>
<dbReference type="Proteomes" id="UP000655420">
    <property type="component" value="Unassembled WGS sequence"/>
</dbReference>